<accession>A0ABR8ANJ3</accession>
<dbReference type="Pfam" id="PF00498">
    <property type="entry name" value="FHA"/>
    <property type="match status" value="1"/>
</dbReference>
<dbReference type="Gene3D" id="2.60.200.20">
    <property type="match status" value="1"/>
</dbReference>
<dbReference type="PROSITE" id="PS50006">
    <property type="entry name" value="FHA_DOMAIN"/>
    <property type="match status" value="1"/>
</dbReference>
<dbReference type="InterPro" id="IPR000253">
    <property type="entry name" value="FHA_dom"/>
</dbReference>
<protein>
    <submittedName>
        <fullName evidence="3">FHA domain-containing protein</fullName>
    </submittedName>
</protein>
<dbReference type="CDD" id="cd00060">
    <property type="entry name" value="FHA"/>
    <property type="match status" value="1"/>
</dbReference>
<dbReference type="PANTHER" id="PTHR23308">
    <property type="entry name" value="NUCLEAR INHIBITOR OF PROTEIN PHOSPHATASE-1"/>
    <property type="match status" value="1"/>
</dbReference>
<evidence type="ECO:0000256" key="1">
    <source>
        <dbReference type="SAM" id="Coils"/>
    </source>
</evidence>
<dbReference type="SUPFAM" id="SSF49879">
    <property type="entry name" value="SMAD/FHA domain"/>
    <property type="match status" value="1"/>
</dbReference>
<evidence type="ECO:0000313" key="3">
    <source>
        <dbReference type="EMBL" id="MBD2200197.1"/>
    </source>
</evidence>
<keyword evidence="1" id="KW-0175">Coiled coil</keyword>
<proteinExistence type="predicted"/>
<comment type="caution">
    <text evidence="3">The sequence shown here is derived from an EMBL/GenBank/DDBJ whole genome shotgun (WGS) entry which is preliminary data.</text>
</comment>
<feature type="coiled-coil region" evidence="1">
    <location>
        <begin position="350"/>
        <end position="404"/>
    </location>
</feature>
<dbReference type="RefSeq" id="WP_190550723.1">
    <property type="nucleotide sequence ID" value="NZ_CAWPNO010000116.1"/>
</dbReference>
<evidence type="ECO:0000313" key="4">
    <source>
        <dbReference type="Proteomes" id="UP000658514"/>
    </source>
</evidence>
<feature type="domain" description="FHA" evidence="2">
    <location>
        <begin position="123"/>
        <end position="176"/>
    </location>
</feature>
<sequence>MKVISAKTDKLAKSIHAVRQFVSERGSQDEAYLPIGSALATLEKALQTKSLVVQIISQDVNQAQSLQKLLNMNSLVREAYQIQTSPLPEISQLHVLPAVLTLKCDHLNGKQSFRYKLTSTKPQIIGRNPDIAQILLPDELSLVSGCHLEIQPLMKDGWQVRDVGSRNGTYINGSVQKLPDWYQLKAGDEICLGSVSGATGSATLVFESSGDRAAAKDDTSQLFNCDVLCLITDLSQPLSNAAKQLMAQASEGKIAKLFIIATTPGIGNPEVIQAHWRTMEAWVKSQPYYPLIEQIALALQPVIANPQATVLFPHTRPEFEQFSQTLETLAKEKAEEMLLQRIMTQLVKLVDAIEAILKQQEAKLKQETHQAEDQLNSLAPATLKEQTKKAIKKVEGEKEQFRQIKTAISQSEAHLLDKFRQNALPQKVEHFVKHLEPAVFDQGGHRTVRLQLGNEQNPALNDMHTAALSLAQAELAEWATTQWKHICLSYGEGGLNGLWQRSYKTLNCIPEVALPSSTFEVTQSINIQPVLQISAVAPTECKVRYKQPGLLGYLGKNFKGQMISTVSTLMLVGSTFIPKEWNIKKFLIPGLIPPIGVAVFFAYQHERAMKVEEAVEKLQKGTLSYYQSLSEDLTKKLSQYLSSSVDSEERRFWTTLETVSEQYTTHISELEMLQLQLKAQIENSKKLHLKNLEQSLADLEKLKREILAIAPTMTKA</sequence>
<dbReference type="SMART" id="SM00240">
    <property type="entry name" value="FHA"/>
    <property type="match status" value="1"/>
</dbReference>
<feature type="coiled-coil region" evidence="1">
    <location>
        <begin position="682"/>
        <end position="709"/>
    </location>
</feature>
<evidence type="ECO:0000259" key="2">
    <source>
        <dbReference type="PROSITE" id="PS50006"/>
    </source>
</evidence>
<dbReference type="InterPro" id="IPR008984">
    <property type="entry name" value="SMAD_FHA_dom_sf"/>
</dbReference>
<dbReference type="EMBL" id="JACJQH010000079">
    <property type="protein sequence ID" value="MBD2200197.1"/>
    <property type="molecule type" value="Genomic_DNA"/>
</dbReference>
<reference evidence="3 4" key="1">
    <citation type="journal article" date="2020" name="ISME J.">
        <title>Comparative genomics reveals insights into cyanobacterial evolution and habitat adaptation.</title>
        <authorList>
            <person name="Chen M.Y."/>
            <person name="Teng W.K."/>
            <person name="Zhao L."/>
            <person name="Hu C.X."/>
            <person name="Zhou Y.K."/>
            <person name="Han B.P."/>
            <person name="Song L.R."/>
            <person name="Shu W.S."/>
        </authorList>
    </citation>
    <scope>NUCLEOTIDE SEQUENCE [LARGE SCALE GENOMIC DNA]</scope>
    <source>
        <strain evidence="3 4">FACHB-288</strain>
    </source>
</reference>
<gene>
    <name evidence="3" type="ORF">H6G24_32820</name>
</gene>
<organism evidence="3 4">
    <name type="scientific">Calothrix parietina FACHB-288</name>
    <dbReference type="NCBI Taxonomy" id="2692896"/>
    <lineage>
        <taxon>Bacteria</taxon>
        <taxon>Bacillati</taxon>
        <taxon>Cyanobacteriota</taxon>
        <taxon>Cyanophyceae</taxon>
        <taxon>Nostocales</taxon>
        <taxon>Calotrichaceae</taxon>
        <taxon>Calothrix</taxon>
    </lineage>
</organism>
<dbReference type="InterPro" id="IPR050923">
    <property type="entry name" value="Cell_Proc_Reg/RNA_Proc"/>
</dbReference>
<keyword evidence="4" id="KW-1185">Reference proteome</keyword>
<name>A0ABR8ANJ3_9CYAN</name>
<dbReference type="Proteomes" id="UP000658514">
    <property type="component" value="Unassembled WGS sequence"/>
</dbReference>